<proteinExistence type="predicted"/>
<accession>A0ABV7C4N5</accession>
<protein>
    <submittedName>
        <fullName evidence="1">Uncharacterized protein</fullName>
    </submittedName>
</protein>
<sequence>MNIQDRIDSIEHDIYVACSEGNYEQVAKLEQKLEYLRGRMAHPFDDDPYALEGRTYLDNDEL</sequence>
<dbReference type="EMBL" id="JBHRSE010000001">
    <property type="protein sequence ID" value="MFC3022241.1"/>
    <property type="molecule type" value="Genomic_DNA"/>
</dbReference>
<name>A0ABV7C4N5_9VIBR</name>
<organism evidence="1 2">
    <name type="scientific">Vibrio zhugei</name>
    <dbReference type="NCBI Taxonomy" id="2479546"/>
    <lineage>
        <taxon>Bacteria</taxon>
        <taxon>Pseudomonadati</taxon>
        <taxon>Pseudomonadota</taxon>
        <taxon>Gammaproteobacteria</taxon>
        <taxon>Vibrionales</taxon>
        <taxon>Vibrionaceae</taxon>
        <taxon>Vibrio</taxon>
    </lineage>
</organism>
<evidence type="ECO:0000313" key="2">
    <source>
        <dbReference type="Proteomes" id="UP001595384"/>
    </source>
</evidence>
<comment type="caution">
    <text evidence="1">The sequence shown here is derived from an EMBL/GenBank/DDBJ whole genome shotgun (WGS) entry which is preliminary data.</text>
</comment>
<dbReference type="RefSeq" id="WP_123014362.1">
    <property type="nucleotide sequence ID" value="NZ_AP024912.1"/>
</dbReference>
<reference evidence="2" key="1">
    <citation type="journal article" date="2019" name="Int. J. Syst. Evol. Microbiol.">
        <title>The Global Catalogue of Microorganisms (GCM) 10K type strain sequencing project: providing services to taxonomists for standard genome sequencing and annotation.</title>
        <authorList>
            <consortium name="The Broad Institute Genomics Platform"/>
            <consortium name="The Broad Institute Genome Sequencing Center for Infectious Disease"/>
            <person name="Wu L."/>
            <person name="Ma J."/>
        </authorList>
    </citation>
    <scope>NUCLEOTIDE SEQUENCE [LARGE SCALE GENOMIC DNA]</scope>
    <source>
        <strain evidence="2">KCTC 62784</strain>
    </source>
</reference>
<gene>
    <name evidence="1" type="ORF">ACFODT_00025</name>
</gene>
<evidence type="ECO:0000313" key="1">
    <source>
        <dbReference type="EMBL" id="MFC3022241.1"/>
    </source>
</evidence>
<dbReference type="Proteomes" id="UP001595384">
    <property type="component" value="Unassembled WGS sequence"/>
</dbReference>
<keyword evidence="2" id="KW-1185">Reference proteome</keyword>